<dbReference type="AlphaFoldDB" id="A0A6G4V5X9"/>
<reference evidence="1 2" key="1">
    <citation type="submission" date="2020-02" db="EMBL/GenBank/DDBJ databases">
        <title>Whole-genome analyses of novel actinobacteria.</title>
        <authorList>
            <person name="Sahin N."/>
            <person name="Gencbay T."/>
        </authorList>
    </citation>
    <scope>NUCLEOTIDE SEQUENCE [LARGE SCALE GENOMIC DNA]</scope>
    <source>
        <strain evidence="1 2">HC44</strain>
    </source>
</reference>
<evidence type="ECO:0000313" key="2">
    <source>
        <dbReference type="Proteomes" id="UP000472335"/>
    </source>
</evidence>
<keyword evidence="2" id="KW-1185">Reference proteome</keyword>
<dbReference type="Proteomes" id="UP000472335">
    <property type="component" value="Unassembled WGS sequence"/>
</dbReference>
<dbReference type="RefSeq" id="WP_165260383.1">
    <property type="nucleotide sequence ID" value="NZ_JAAKZY010000050.1"/>
</dbReference>
<comment type="caution">
    <text evidence="1">The sequence shown here is derived from an EMBL/GenBank/DDBJ whole genome shotgun (WGS) entry which is preliminary data.</text>
</comment>
<name>A0A6G4V5X9_9ACTN</name>
<accession>A0A6G4V5X9</accession>
<dbReference type="EMBL" id="JAAKZY010000050">
    <property type="protein sequence ID" value="NGO09426.1"/>
    <property type="molecule type" value="Genomic_DNA"/>
</dbReference>
<gene>
    <name evidence="1" type="ORF">G5C60_17940</name>
</gene>
<sequence>MSKNDAVAALSAAGIPMDSLTDEQKSKLAQLSTEEIAVLAAVKGRLDAVTDVQAHGAEGAEGTGIIIW</sequence>
<proteinExistence type="predicted"/>
<organism evidence="1 2">
    <name type="scientific">Streptomyces scabichelini</name>
    <dbReference type="NCBI Taxonomy" id="2711217"/>
    <lineage>
        <taxon>Bacteria</taxon>
        <taxon>Bacillati</taxon>
        <taxon>Actinomycetota</taxon>
        <taxon>Actinomycetes</taxon>
        <taxon>Kitasatosporales</taxon>
        <taxon>Streptomycetaceae</taxon>
        <taxon>Streptomyces</taxon>
    </lineage>
</organism>
<dbReference type="NCBIfam" id="NF045560">
    <property type="entry name" value="aroma_sacti_dom"/>
    <property type="match status" value="1"/>
</dbReference>
<dbReference type="InterPro" id="IPR054632">
    <property type="entry name" value="Aroma_sacti_dom"/>
</dbReference>
<evidence type="ECO:0000313" key="1">
    <source>
        <dbReference type="EMBL" id="NGO09426.1"/>
    </source>
</evidence>
<protein>
    <submittedName>
        <fullName evidence="1">Uncharacterized protein</fullName>
    </submittedName>
</protein>